<evidence type="ECO:0000256" key="2">
    <source>
        <dbReference type="SAM" id="Coils"/>
    </source>
</evidence>
<feature type="coiled-coil region" evidence="2">
    <location>
        <begin position="166"/>
        <end position="193"/>
    </location>
</feature>
<dbReference type="Gene3D" id="2.40.420.20">
    <property type="match status" value="1"/>
</dbReference>
<sequence length="389" mass="40668">MPRGDRAAPPASGGRGPRPGGAAPRGARCRPAAIILAGVAACSLAACKQRQDPGPDPRLADRVVAVERVAAGGTIGHDYTGVVQARVESDLGFRVPGKVTERLVDTGQVVTRGQPLMRIDPTDYEHALIAQNGNVAAARARWIQTAADERRDRGLVASGAISRSTYDQVKAAADAARAILDAAEAQQRVARNQEDYALLLADSDGTVMQTLVEPGQVVAAGQTVLRLAHAGPREAVIDLPETIRPAPGSTAEAMLYGGRLRVMARLRQLSDSADPRTRTFEARFVMTGPGAAAPLGATVTVALPGGPGEAPTSVPLDAVDDEGHGPGVWVVDERTSRVAYRPVQVLGFGEETAEIGHGLHRGDLIVATGGHELHDGERVRPTRVGATMQ</sequence>
<feature type="domain" description="Multidrug resistance protein MdtA-like barrel-sandwich hybrid" evidence="4">
    <location>
        <begin position="91"/>
        <end position="223"/>
    </location>
</feature>
<keyword evidence="2" id="KW-0175">Coiled coil</keyword>
<evidence type="ECO:0000313" key="6">
    <source>
        <dbReference type="Proteomes" id="UP001524547"/>
    </source>
</evidence>
<comment type="similarity">
    <text evidence="1">Belongs to the membrane fusion protein (MFP) (TC 8.A.1) family.</text>
</comment>
<dbReference type="Gene3D" id="1.10.287.470">
    <property type="entry name" value="Helix hairpin bin"/>
    <property type="match status" value="1"/>
</dbReference>
<dbReference type="Proteomes" id="UP001524547">
    <property type="component" value="Unassembled WGS sequence"/>
</dbReference>
<dbReference type="NCBIfam" id="TIGR01730">
    <property type="entry name" value="RND_mfp"/>
    <property type="match status" value="1"/>
</dbReference>
<name>A0ABT1W2V5_9PROT</name>
<evidence type="ECO:0000256" key="3">
    <source>
        <dbReference type="SAM" id="MobiDB-lite"/>
    </source>
</evidence>
<dbReference type="InterPro" id="IPR058625">
    <property type="entry name" value="MdtA-like_BSH"/>
</dbReference>
<organism evidence="5 6">
    <name type="scientific">Rhizosaccharibacter radicis</name>
    <dbReference type="NCBI Taxonomy" id="2782605"/>
    <lineage>
        <taxon>Bacteria</taxon>
        <taxon>Pseudomonadati</taxon>
        <taxon>Pseudomonadota</taxon>
        <taxon>Alphaproteobacteria</taxon>
        <taxon>Acetobacterales</taxon>
        <taxon>Acetobacteraceae</taxon>
        <taxon>Rhizosaccharibacter</taxon>
    </lineage>
</organism>
<proteinExistence type="inferred from homology"/>
<feature type="region of interest" description="Disordered" evidence="3">
    <location>
        <begin position="1"/>
        <end position="26"/>
    </location>
</feature>
<dbReference type="SUPFAM" id="SSF111369">
    <property type="entry name" value="HlyD-like secretion proteins"/>
    <property type="match status" value="1"/>
</dbReference>
<protein>
    <submittedName>
        <fullName evidence="5">Efflux RND transporter periplasmic adaptor subunit</fullName>
    </submittedName>
</protein>
<keyword evidence="6" id="KW-1185">Reference proteome</keyword>
<dbReference type="Gene3D" id="2.40.50.100">
    <property type="match status" value="1"/>
</dbReference>
<dbReference type="InterPro" id="IPR006143">
    <property type="entry name" value="RND_pump_MFP"/>
</dbReference>
<gene>
    <name evidence="5" type="ORF">NFI88_15475</name>
</gene>
<dbReference type="Gene3D" id="2.40.30.170">
    <property type="match status" value="1"/>
</dbReference>
<dbReference type="PANTHER" id="PTHR30469">
    <property type="entry name" value="MULTIDRUG RESISTANCE PROTEIN MDTA"/>
    <property type="match status" value="1"/>
</dbReference>
<evidence type="ECO:0000256" key="1">
    <source>
        <dbReference type="ARBA" id="ARBA00009477"/>
    </source>
</evidence>
<comment type="caution">
    <text evidence="5">The sequence shown here is derived from an EMBL/GenBank/DDBJ whole genome shotgun (WGS) entry which is preliminary data.</text>
</comment>
<accession>A0ABT1W2V5</accession>
<dbReference type="EMBL" id="JAMZEJ010000010">
    <property type="protein sequence ID" value="MCQ8242233.1"/>
    <property type="molecule type" value="Genomic_DNA"/>
</dbReference>
<evidence type="ECO:0000313" key="5">
    <source>
        <dbReference type="EMBL" id="MCQ8242233.1"/>
    </source>
</evidence>
<dbReference type="PANTHER" id="PTHR30469:SF18">
    <property type="entry name" value="RESISTANCE-NODULATION-CELL DIVISION (RND) EFFLUX MEMBRANE FUSION PROTEIN-RELATED"/>
    <property type="match status" value="1"/>
</dbReference>
<reference evidence="5 6" key="1">
    <citation type="submission" date="2022-06" db="EMBL/GenBank/DDBJ databases">
        <title>Rhizosaccharibacter gen. nov. sp. nov. KSS12, endophytic bacteria isolated from sugarcane.</title>
        <authorList>
            <person name="Pitiwittayakul N."/>
        </authorList>
    </citation>
    <scope>NUCLEOTIDE SEQUENCE [LARGE SCALE GENOMIC DNA]</scope>
    <source>
        <strain evidence="5 6">KSS12</strain>
    </source>
</reference>
<evidence type="ECO:0000259" key="4">
    <source>
        <dbReference type="Pfam" id="PF25917"/>
    </source>
</evidence>
<dbReference type="Pfam" id="PF25917">
    <property type="entry name" value="BSH_RND"/>
    <property type="match status" value="1"/>
</dbReference>
<dbReference type="RefSeq" id="WP_422920989.1">
    <property type="nucleotide sequence ID" value="NZ_JAMZEJ010000010.1"/>
</dbReference>